<dbReference type="Proteomes" id="UP000790377">
    <property type="component" value="Unassembled WGS sequence"/>
</dbReference>
<reference evidence="1" key="1">
    <citation type="journal article" date="2021" name="New Phytol.">
        <title>Evolutionary innovations through gain and loss of genes in the ectomycorrhizal Boletales.</title>
        <authorList>
            <person name="Wu G."/>
            <person name="Miyauchi S."/>
            <person name="Morin E."/>
            <person name="Kuo A."/>
            <person name="Drula E."/>
            <person name="Varga T."/>
            <person name="Kohler A."/>
            <person name="Feng B."/>
            <person name="Cao Y."/>
            <person name="Lipzen A."/>
            <person name="Daum C."/>
            <person name="Hundley H."/>
            <person name="Pangilinan J."/>
            <person name="Johnson J."/>
            <person name="Barry K."/>
            <person name="LaButti K."/>
            <person name="Ng V."/>
            <person name="Ahrendt S."/>
            <person name="Min B."/>
            <person name="Choi I.G."/>
            <person name="Park H."/>
            <person name="Plett J.M."/>
            <person name="Magnuson J."/>
            <person name="Spatafora J.W."/>
            <person name="Nagy L.G."/>
            <person name="Henrissat B."/>
            <person name="Grigoriev I.V."/>
            <person name="Yang Z.L."/>
            <person name="Xu J."/>
            <person name="Martin F.M."/>
        </authorList>
    </citation>
    <scope>NUCLEOTIDE SEQUENCE</scope>
    <source>
        <strain evidence="1">ATCC 28755</strain>
    </source>
</reference>
<comment type="caution">
    <text evidence="1">The sequence shown here is derived from an EMBL/GenBank/DDBJ whole genome shotgun (WGS) entry which is preliminary data.</text>
</comment>
<organism evidence="1 2">
    <name type="scientific">Hygrophoropsis aurantiaca</name>
    <dbReference type="NCBI Taxonomy" id="72124"/>
    <lineage>
        <taxon>Eukaryota</taxon>
        <taxon>Fungi</taxon>
        <taxon>Dikarya</taxon>
        <taxon>Basidiomycota</taxon>
        <taxon>Agaricomycotina</taxon>
        <taxon>Agaricomycetes</taxon>
        <taxon>Agaricomycetidae</taxon>
        <taxon>Boletales</taxon>
        <taxon>Coniophorineae</taxon>
        <taxon>Hygrophoropsidaceae</taxon>
        <taxon>Hygrophoropsis</taxon>
    </lineage>
</organism>
<dbReference type="EMBL" id="MU269557">
    <property type="protein sequence ID" value="KAH7902770.1"/>
    <property type="molecule type" value="Genomic_DNA"/>
</dbReference>
<accession>A0ACB7ZNI2</accession>
<evidence type="ECO:0000313" key="1">
    <source>
        <dbReference type="EMBL" id="KAH7902770.1"/>
    </source>
</evidence>
<protein>
    <submittedName>
        <fullName evidence="1">Uncharacterized protein</fullName>
    </submittedName>
</protein>
<name>A0ACB7ZNI2_9AGAM</name>
<evidence type="ECO:0000313" key="2">
    <source>
        <dbReference type="Proteomes" id="UP000790377"/>
    </source>
</evidence>
<proteinExistence type="predicted"/>
<keyword evidence="2" id="KW-1185">Reference proteome</keyword>
<gene>
    <name evidence="1" type="ORF">BJ138DRAFT_1201465</name>
</gene>
<sequence>MEYKTYETDVVNKYHVKLIGWPHDEWANPSDLKGGLPVLEKISGAITNKTCKFVRLDREEVEERKRRIIMGEILTPDRDGNGASSDSPASNTHMSNVPASSAPPLLNLPAPGTHASNMPASSTRTSNNAPPGARAPNVSPSSAPPSTVPPSTVPPSTVPPSTVPPSTTPPSGAPAPNMLSSAPASTMLPSGASASTAPASPSSAPPMPASTMPSSPSSTPPAPASTTPAPSSSMPPHMVMAPPSTTPTSTTSESDSNVPAFGVPSRAAVDPLTAPNTSSAVATAQPSSAPSPMQDGASPRANNSRKRSAGDVDLDAPAGKRKRKPSAKAARAAEQQPLRARQGKVKNTALSKRVSKKQPKSAAVVQSDNESATPATT</sequence>